<dbReference type="Pfam" id="PF02181">
    <property type="entry name" value="FH2"/>
    <property type="match status" value="1"/>
</dbReference>
<feature type="coiled-coil region" evidence="1">
    <location>
        <begin position="496"/>
        <end position="569"/>
    </location>
</feature>
<dbReference type="PANTHER" id="PTHR47102">
    <property type="entry name" value="PROTEIN BNI1"/>
    <property type="match status" value="1"/>
</dbReference>
<reference evidence="5 6" key="1">
    <citation type="journal article" date="2011" name="Proc. Natl. Acad. Sci. U.S.A.">
        <title>Evolutionary erosion of yeast sex chromosomes by mating-type switching accidents.</title>
        <authorList>
            <person name="Gordon J.L."/>
            <person name="Armisen D."/>
            <person name="Proux-Wera E."/>
            <person name="Oheigeartaigh S.S."/>
            <person name="Byrne K.P."/>
            <person name="Wolfe K.H."/>
        </authorList>
    </citation>
    <scope>NUCLEOTIDE SEQUENCE [LARGE SCALE GENOMIC DNA]</scope>
    <source>
        <strain evidence="6">ATCC 22294 / BCRC 22015 / CBS 2517 / CECT 1963 / NBRC 1671 / NRRL Y-8276</strain>
    </source>
</reference>
<dbReference type="InterPro" id="IPR042201">
    <property type="entry name" value="FH2_Formin_sf"/>
</dbReference>
<evidence type="ECO:0008006" key="7">
    <source>
        <dbReference type="Google" id="ProtNLM"/>
    </source>
</evidence>
<dbReference type="SMART" id="SM01140">
    <property type="entry name" value="Drf_GBD"/>
    <property type="match status" value="1"/>
</dbReference>
<dbReference type="STRING" id="1071382.H2AU09"/>
<dbReference type="Proteomes" id="UP000005220">
    <property type="component" value="Chromosome 4"/>
</dbReference>
<feature type="domain" description="FH2" evidence="4">
    <location>
        <begin position="843"/>
        <end position="1250"/>
    </location>
</feature>
<dbReference type="SMART" id="SM00498">
    <property type="entry name" value="FH2"/>
    <property type="match status" value="1"/>
</dbReference>
<dbReference type="InterPro" id="IPR014768">
    <property type="entry name" value="GBD/FH3_dom"/>
</dbReference>
<dbReference type="InterPro" id="IPR015425">
    <property type="entry name" value="FH2_Formin"/>
</dbReference>
<dbReference type="GO" id="GO:0031267">
    <property type="term" value="F:small GTPase binding"/>
    <property type="evidence" value="ECO:0007669"/>
    <property type="project" value="InterPro"/>
</dbReference>
<evidence type="ECO:0000256" key="1">
    <source>
        <dbReference type="SAM" id="Coils"/>
    </source>
</evidence>
<dbReference type="GO" id="GO:0070649">
    <property type="term" value="P:formin-nucleated actin cable assembly"/>
    <property type="evidence" value="ECO:0007669"/>
    <property type="project" value="EnsemblFungi"/>
</dbReference>
<evidence type="ECO:0000259" key="3">
    <source>
        <dbReference type="PROSITE" id="PS51232"/>
    </source>
</evidence>
<feature type="region of interest" description="Disordered" evidence="2">
    <location>
        <begin position="1285"/>
        <end position="1309"/>
    </location>
</feature>
<dbReference type="PROSITE" id="PS51232">
    <property type="entry name" value="GBD_FH3"/>
    <property type="match status" value="1"/>
</dbReference>
<dbReference type="Gene3D" id="6.10.30.50">
    <property type="match status" value="1"/>
</dbReference>
<sequence>MPDSSKPSNAWITPHNYQKRSVSLEEATNPNLLLSRSTDDLISTGLSLAGIGLKKNEGPLKRTRYSFKMKSKNRSESDISGPESTVLNSKFNIMSMPDEKTVNMLFSEMLEDGTFFWGSAQGNLQKVSSKRKWELICKIKSVPDTTDNEKEKKESKFFSNLDNFPIKDPDISRSLYQIEKVLRQSQMCDKFVKENHIQMLLDIIPSISSSFQYVYLQCFKTLLNNAEARAQIIKSNTVLQYFIDLMINEGTSLRTKLQSSQLLLLLTYVDAEMGYKVIWSNLEKKLQLWLNDLNEIILNPDSIIKEEKSAQFYIQLLRPKQLITEYLSSCMFLINSIIEGFPLQNEKYSVLEKLKDVELPKLFFELSALDSKVIQEQIYRYKKNDENIRLKIINENPLSIPDISYGATLMLLIEKSKSTPLEEPIGALLDSVLKILDTRTYSESIKLFASVSSLLTYLVDKLDSTISSAENANSLKPVLQDSIERLIDNLESDEVARRAMKELRESETVIKDLNTEIHNLKREKNSSKEDILEQLEEVSTILDEKETEIENLTLNVNKLEELLREEKKKNQHFIAHQQFNEPTKSKFSLFNNLGGSTANQRTLKRANSTSIFKSKRVASLSSYLQKASETELSNGPTDDTSSISMSPTGDFLPLRTIPPKDISLMNKKGIKLIESSPRSITTIGEPEFLKKMDTPLNSTLPENLKSKALHLDFAGDSSLSLRSTLPSSPSQPHSTKIDTPTTPLASSKDVPVAPPPPAFLQSTTKSISPTLLVPTPPPPPPPPPLFLTINQNTTSKSSKETSLTAVSPVANSNDPQIPMPPPPPPLPMTFNAASNNLITEPNVEIVKSEEIRLKQIHWEKVEDIESTLWHDSARREETAKELKLDGIFDQVMDTFQVKNIKMKKRDTTTASKKQNGTLLPRNLAQQFGINLHMFSSLGTDEFVEKVLECNSDIVSNVSVLEFFNKEELTSIPTSLIQKFTPYAENIKSKFELERADRIFFELCFQLHSYWRERSNCLLILNTYEKDYYDLMYKLKKVDDGIQRLLSSSKFRDFLYIIIEIGNYMNKKTVNGIRIGSLNKLVFVKSSLDNNVSFLHFIEKIIRVKYPDIYSFINELRIIQDLGKLSIDQLEYDSQEFCSKINKMSNDLEKGKLSKADRIDPRDQLLKKTKYKVLRAKSKSELMRHQLKLLGHDYAKIMRYFGEDASDRDSKNAFFTNIFEFIQVFKKCSKENIEKEEMERVYEQRQKMFDMRKKEEEEQTQEKEQNDENRSIVDALIMQLRVVEKPNEPLRDRRKTKITGNSHTNNTNEQLLERTQAMLQDIQNI</sequence>
<feature type="compositionally biased region" description="Low complexity" evidence="2">
    <location>
        <begin position="720"/>
        <end position="732"/>
    </location>
</feature>
<evidence type="ECO:0000313" key="6">
    <source>
        <dbReference type="Proteomes" id="UP000005220"/>
    </source>
</evidence>
<dbReference type="SUPFAM" id="SSF48371">
    <property type="entry name" value="ARM repeat"/>
    <property type="match status" value="1"/>
</dbReference>
<dbReference type="OrthoDB" id="1104827at2759"/>
<feature type="domain" description="GBD/FH3" evidence="3">
    <location>
        <begin position="94"/>
        <end position="466"/>
    </location>
</feature>
<dbReference type="eggNOG" id="KOG1922">
    <property type="taxonomic scope" value="Eukaryota"/>
</dbReference>
<keyword evidence="6" id="KW-1185">Reference proteome</keyword>
<dbReference type="GO" id="GO:0051016">
    <property type="term" value="P:barbed-end actin filament capping"/>
    <property type="evidence" value="ECO:0007669"/>
    <property type="project" value="EnsemblFungi"/>
</dbReference>
<accession>H2AU09</accession>
<feature type="region of interest" description="Disordered" evidence="2">
    <location>
        <begin position="720"/>
        <end position="763"/>
    </location>
</feature>
<protein>
    <recommendedName>
        <fullName evidence="7">FH2 domain-containing protein</fullName>
    </recommendedName>
</protein>
<dbReference type="GO" id="GO:0005935">
    <property type="term" value="C:cellular bud neck"/>
    <property type="evidence" value="ECO:0007669"/>
    <property type="project" value="EnsemblFungi"/>
</dbReference>
<dbReference type="InterPro" id="IPR010473">
    <property type="entry name" value="GTPase-bd"/>
</dbReference>
<dbReference type="Gene3D" id="1.25.10.10">
    <property type="entry name" value="Leucine-rich Repeat Variant"/>
    <property type="match status" value="1"/>
</dbReference>
<keyword evidence="1" id="KW-0175">Coiled coil</keyword>
<dbReference type="InterPro" id="IPR011989">
    <property type="entry name" value="ARM-like"/>
</dbReference>
<dbReference type="GO" id="GO:0005522">
    <property type="term" value="F:profilin binding"/>
    <property type="evidence" value="ECO:0007669"/>
    <property type="project" value="EnsemblFungi"/>
</dbReference>
<dbReference type="EMBL" id="HE650824">
    <property type="protein sequence ID" value="CCF57859.1"/>
    <property type="molecule type" value="Genomic_DNA"/>
</dbReference>
<feature type="compositionally biased region" description="Polar residues" evidence="2">
    <location>
        <begin position="733"/>
        <end position="745"/>
    </location>
</feature>
<dbReference type="SUPFAM" id="SSF101447">
    <property type="entry name" value="Formin homology 2 domain (FH2 domain)"/>
    <property type="match status" value="1"/>
</dbReference>
<feature type="region of interest" description="Disordered" evidence="2">
    <location>
        <begin position="629"/>
        <end position="654"/>
    </location>
</feature>
<dbReference type="FunCoup" id="H2AU09">
    <property type="interactions" value="308"/>
</dbReference>
<dbReference type="GO" id="GO:0045010">
    <property type="term" value="P:actin nucleation"/>
    <property type="evidence" value="ECO:0007669"/>
    <property type="project" value="EnsemblFungi"/>
</dbReference>
<dbReference type="GO" id="GO:0043332">
    <property type="term" value="C:mating projection tip"/>
    <property type="evidence" value="ECO:0007669"/>
    <property type="project" value="TreeGrafter"/>
</dbReference>
<dbReference type="GO" id="GO:1903475">
    <property type="term" value="P:mitotic actomyosin contractile ring assembly"/>
    <property type="evidence" value="ECO:0007669"/>
    <property type="project" value="EnsemblFungi"/>
</dbReference>
<dbReference type="InterPro" id="IPR016024">
    <property type="entry name" value="ARM-type_fold"/>
</dbReference>
<dbReference type="RefSeq" id="XP_003956994.1">
    <property type="nucleotide sequence ID" value="XM_003956945.1"/>
</dbReference>
<proteinExistence type="predicted"/>
<dbReference type="InParanoid" id="H2AU09"/>
<feature type="compositionally biased region" description="Polar residues" evidence="2">
    <location>
        <begin position="629"/>
        <end position="647"/>
    </location>
</feature>
<dbReference type="GO" id="GO:0005829">
    <property type="term" value="C:cytosol"/>
    <property type="evidence" value="ECO:0007669"/>
    <property type="project" value="EnsemblFungi"/>
</dbReference>
<dbReference type="KEGG" id="kaf:KAFR_0D02120"/>
<dbReference type="GO" id="GO:0071474">
    <property type="term" value="P:cellular hyperosmotic response"/>
    <property type="evidence" value="ECO:0007669"/>
    <property type="project" value="EnsemblFungi"/>
</dbReference>
<dbReference type="PANTHER" id="PTHR47102:SF1">
    <property type="entry name" value="BNI1-RELATED PROTEIN 1"/>
    <property type="match status" value="1"/>
</dbReference>
<dbReference type="InterPro" id="IPR051661">
    <property type="entry name" value="Actin_filament_regulator"/>
</dbReference>
<dbReference type="GO" id="GO:0032153">
    <property type="term" value="C:cell division site"/>
    <property type="evidence" value="ECO:0007669"/>
    <property type="project" value="EnsemblFungi"/>
</dbReference>
<evidence type="ECO:0000256" key="2">
    <source>
        <dbReference type="SAM" id="MobiDB-lite"/>
    </source>
</evidence>
<organism evidence="5 6">
    <name type="scientific">Kazachstania africana (strain ATCC 22294 / BCRC 22015 / CBS 2517 / CECT 1963 / NBRC 1671 / NRRL Y-8276)</name>
    <name type="common">Yeast</name>
    <name type="synonym">Kluyveromyces africanus</name>
    <dbReference type="NCBI Taxonomy" id="1071382"/>
    <lineage>
        <taxon>Eukaryota</taxon>
        <taxon>Fungi</taxon>
        <taxon>Dikarya</taxon>
        <taxon>Ascomycota</taxon>
        <taxon>Saccharomycotina</taxon>
        <taxon>Saccharomycetes</taxon>
        <taxon>Saccharomycetales</taxon>
        <taxon>Saccharomycetaceae</taxon>
        <taxon>Kazachstania</taxon>
    </lineage>
</organism>
<dbReference type="Gene3D" id="1.20.58.2220">
    <property type="entry name" value="Formin, FH2 domain"/>
    <property type="match status" value="1"/>
</dbReference>
<evidence type="ECO:0000313" key="5">
    <source>
        <dbReference type="EMBL" id="CCF57859.1"/>
    </source>
</evidence>
<dbReference type="GO" id="GO:0003779">
    <property type="term" value="F:actin binding"/>
    <property type="evidence" value="ECO:0007669"/>
    <property type="project" value="InterPro"/>
</dbReference>
<evidence type="ECO:0000259" key="4">
    <source>
        <dbReference type="PROSITE" id="PS51444"/>
    </source>
</evidence>
<dbReference type="PROSITE" id="PS51444">
    <property type="entry name" value="FH2"/>
    <property type="match status" value="1"/>
</dbReference>
<feature type="compositionally biased region" description="Polar residues" evidence="2">
    <location>
        <begin position="1297"/>
        <end position="1309"/>
    </location>
</feature>
<dbReference type="HOGENOM" id="CLU_002339_0_0_1"/>
<name>H2AU09_KAZAF</name>
<dbReference type="GeneID" id="13885817"/>
<gene>
    <name evidence="5" type="primary">KAFR0D02120</name>
    <name evidence="5" type="ORF">KAFR_0D02120</name>
</gene>